<dbReference type="CDD" id="cd07067">
    <property type="entry name" value="HP_PGM_like"/>
    <property type="match status" value="1"/>
</dbReference>
<protein>
    <recommendedName>
        <fullName evidence="6">Phosphoglycerate mutase-like protein</fullName>
    </recommendedName>
</protein>
<dbReference type="GO" id="GO:0043456">
    <property type="term" value="P:regulation of pentose-phosphate shunt"/>
    <property type="evidence" value="ECO:0007669"/>
    <property type="project" value="TreeGrafter"/>
</dbReference>
<organism evidence="4 5">
    <name type="scientific">Hypsizygus marmoreus</name>
    <name type="common">White beech mushroom</name>
    <name type="synonym">Agaricus marmoreus</name>
    <dbReference type="NCBI Taxonomy" id="39966"/>
    <lineage>
        <taxon>Eukaryota</taxon>
        <taxon>Fungi</taxon>
        <taxon>Dikarya</taxon>
        <taxon>Basidiomycota</taxon>
        <taxon>Agaricomycotina</taxon>
        <taxon>Agaricomycetes</taxon>
        <taxon>Agaricomycetidae</taxon>
        <taxon>Agaricales</taxon>
        <taxon>Tricholomatineae</taxon>
        <taxon>Lyophyllaceae</taxon>
        <taxon>Hypsizygus</taxon>
    </lineage>
</organism>
<dbReference type="Pfam" id="PF00300">
    <property type="entry name" value="His_Phos_1"/>
    <property type="match status" value="1"/>
</dbReference>
<feature type="binding site" evidence="3">
    <location>
        <position position="71"/>
    </location>
    <ligand>
        <name>substrate</name>
    </ligand>
</feature>
<feature type="binding site" evidence="3">
    <location>
        <begin position="21"/>
        <end position="28"/>
    </location>
    <ligand>
        <name>substrate</name>
    </ligand>
</feature>
<evidence type="ECO:0008006" key="6">
    <source>
        <dbReference type="Google" id="ProtNLM"/>
    </source>
</evidence>
<dbReference type="AlphaFoldDB" id="A0A369J7F1"/>
<keyword evidence="1" id="KW-0378">Hydrolase</keyword>
<feature type="active site" description="Proton donor/acceptor" evidence="2">
    <location>
        <position position="98"/>
    </location>
</feature>
<evidence type="ECO:0000256" key="3">
    <source>
        <dbReference type="PIRSR" id="PIRSR613078-2"/>
    </source>
</evidence>
<dbReference type="FunCoup" id="A0A369J7F1">
    <property type="interactions" value="287"/>
</dbReference>
<reference evidence="4" key="1">
    <citation type="submission" date="2018-04" db="EMBL/GenBank/DDBJ databases">
        <title>Whole genome sequencing of Hypsizygus marmoreus.</title>
        <authorList>
            <person name="Choi I.-G."/>
            <person name="Min B."/>
            <person name="Kim J.-G."/>
            <person name="Kim S."/>
            <person name="Oh Y.-L."/>
            <person name="Kong W.-S."/>
            <person name="Park H."/>
            <person name="Jeong J."/>
            <person name="Song E.-S."/>
        </authorList>
    </citation>
    <scope>NUCLEOTIDE SEQUENCE [LARGE SCALE GENOMIC DNA]</scope>
    <source>
        <strain evidence="4">51987-8</strain>
    </source>
</reference>
<comment type="caution">
    <text evidence="4">The sequence shown here is derived from an EMBL/GenBank/DDBJ whole genome shotgun (WGS) entry which is preliminary data.</text>
</comment>
<dbReference type="SUPFAM" id="SSF53254">
    <property type="entry name" value="Phosphoglycerate mutase-like"/>
    <property type="match status" value="1"/>
</dbReference>
<name>A0A369J7F1_HYPMA</name>
<dbReference type="InterPro" id="IPR051695">
    <property type="entry name" value="Phosphoglycerate_Mutase"/>
</dbReference>
<dbReference type="GO" id="GO:0004331">
    <property type="term" value="F:fructose-2,6-bisphosphate 2-phosphatase activity"/>
    <property type="evidence" value="ECO:0007669"/>
    <property type="project" value="TreeGrafter"/>
</dbReference>
<dbReference type="OrthoDB" id="354304at2759"/>
<dbReference type="InParanoid" id="A0A369J7F1"/>
<evidence type="ECO:0000256" key="2">
    <source>
        <dbReference type="PIRSR" id="PIRSR613078-1"/>
    </source>
</evidence>
<proteinExistence type="predicted"/>
<sequence>MTDATSDSDSSHVTVKFTFIRHGESIDNLHSVWAGWKDSPLSNHGKKQAEALAISFADIKLTAIHSSPLKRAFTTAEALWNVQSHPKPPLTTSLLLREQHFGQGEGQRYDVRREPGVSLEEHITRGKYPALRGRHEQYPEGESLNDVARRAEQVVQEVVLPHGIFIGELVTSLLRRTSNIQDGLNPREYRGLRNTGWTLVAVHVKHEQEENDDGFVHVQVVKQNSCQHLDGLVRQKGGIANAAYDPKQKDIRAFFNGGVSKTMPH</sequence>
<dbReference type="PANTHER" id="PTHR46517:SF1">
    <property type="entry name" value="FRUCTOSE-2,6-BISPHOSPHATASE TIGAR"/>
    <property type="match status" value="1"/>
</dbReference>
<dbReference type="GO" id="GO:0045820">
    <property type="term" value="P:negative regulation of glycolytic process"/>
    <property type="evidence" value="ECO:0007669"/>
    <property type="project" value="TreeGrafter"/>
</dbReference>
<dbReference type="PANTHER" id="PTHR46517">
    <property type="entry name" value="FRUCTOSE-2,6-BISPHOSPHATASE TIGAR"/>
    <property type="match status" value="1"/>
</dbReference>
<dbReference type="Proteomes" id="UP000076154">
    <property type="component" value="Unassembled WGS sequence"/>
</dbReference>
<dbReference type="InterPro" id="IPR013078">
    <property type="entry name" value="His_Pase_superF_clade-1"/>
</dbReference>
<dbReference type="InterPro" id="IPR029033">
    <property type="entry name" value="His_PPase_superfam"/>
</dbReference>
<dbReference type="EMBL" id="LUEZ02000107">
    <property type="protein sequence ID" value="RDB17981.1"/>
    <property type="molecule type" value="Genomic_DNA"/>
</dbReference>
<keyword evidence="5" id="KW-1185">Reference proteome</keyword>
<dbReference type="Gene3D" id="3.40.50.1240">
    <property type="entry name" value="Phosphoglycerate mutase-like"/>
    <property type="match status" value="1"/>
</dbReference>
<gene>
    <name evidence="4" type="ORF">Hypma_000741</name>
</gene>
<dbReference type="SMART" id="SM00855">
    <property type="entry name" value="PGAM"/>
    <property type="match status" value="1"/>
</dbReference>
<feature type="active site" description="Tele-phosphohistidine intermediate" evidence="2">
    <location>
        <position position="22"/>
    </location>
</feature>
<evidence type="ECO:0000313" key="4">
    <source>
        <dbReference type="EMBL" id="RDB17981.1"/>
    </source>
</evidence>
<evidence type="ECO:0000313" key="5">
    <source>
        <dbReference type="Proteomes" id="UP000076154"/>
    </source>
</evidence>
<accession>A0A369J7F1</accession>
<evidence type="ECO:0000256" key="1">
    <source>
        <dbReference type="ARBA" id="ARBA00022801"/>
    </source>
</evidence>
<dbReference type="GO" id="GO:0005829">
    <property type="term" value="C:cytosol"/>
    <property type="evidence" value="ECO:0007669"/>
    <property type="project" value="TreeGrafter"/>
</dbReference>
<dbReference type="STRING" id="39966.A0A369J7F1"/>